<dbReference type="EMBL" id="LAZR01001352">
    <property type="protein sequence ID" value="KKN46056.1"/>
    <property type="molecule type" value="Genomic_DNA"/>
</dbReference>
<evidence type="ECO:0000256" key="1">
    <source>
        <dbReference type="SAM" id="MobiDB-lite"/>
    </source>
</evidence>
<feature type="region of interest" description="Disordered" evidence="1">
    <location>
        <begin position="1"/>
        <end position="23"/>
    </location>
</feature>
<evidence type="ECO:0000313" key="2">
    <source>
        <dbReference type="EMBL" id="KKN46056.1"/>
    </source>
</evidence>
<sequence>MGQPDKPRDHPTLKRNGDKGRYRSFPVVRHKRNEYHVFMGFDTQEKAERWIDEGINVYLKKPDGMNKGIPKKQGKR</sequence>
<reference evidence="2" key="1">
    <citation type="journal article" date="2015" name="Nature">
        <title>Complex archaea that bridge the gap between prokaryotes and eukaryotes.</title>
        <authorList>
            <person name="Spang A."/>
            <person name="Saw J.H."/>
            <person name="Jorgensen S.L."/>
            <person name="Zaremba-Niedzwiedzka K."/>
            <person name="Martijn J."/>
            <person name="Lind A.E."/>
            <person name="van Eijk R."/>
            <person name="Schleper C."/>
            <person name="Guy L."/>
            <person name="Ettema T.J."/>
        </authorList>
    </citation>
    <scope>NUCLEOTIDE SEQUENCE</scope>
</reference>
<name>A0A0F9TAS1_9ZZZZ</name>
<accession>A0A0F9TAS1</accession>
<feature type="compositionally biased region" description="Basic and acidic residues" evidence="1">
    <location>
        <begin position="1"/>
        <end position="21"/>
    </location>
</feature>
<protein>
    <submittedName>
        <fullName evidence="2">Uncharacterized protein</fullName>
    </submittedName>
</protein>
<dbReference type="AlphaFoldDB" id="A0A0F9TAS1"/>
<proteinExistence type="predicted"/>
<organism evidence="2">
    <name type="scientific">marine sediment metagenome</name>
    <dbReference type="NCBI Taxonomy" id="412755"/>
    <lineage>
        <taxon>unclassified sequences</taxon>
        <taxon>metagenomes</taxon>
        <taxon>ecological metagenomes</taxon>
    </lineage>
</organism>
<comment type="caution">
    <text evidence="2">The sequence shown here is derived from an EMBL/GenBank/DDBJ whole genome shotgun (WGS) entry which is preliminary data.</text>
</comment>
<gene>
    <name evidence="2" type="ORF">LCGC14_0676750</name>
</gene>